<accession>A0A8J4XRA6</accession>
<evidence type="ECO:0000313" key="1">
    <source>
        <dbReference type="EMBL" id="KAG0710951.1"/>
    </source>
</evidence>
<keyword evidence="2" id="KW-1185">Reference proteome</keyword>
<dbReference type="Proteomes" id="UP000770661">
    <property type="component" value="Unassembled WGS sequence"/>
</dbReference>
<sequence>MSPRHRVWERGAPPRLLFPAPKHGRAPGSGSPSLGIAPLAGALLLVWQGVLAKREHSASRDTRGVVLELLPPSLRVGGEWEHVTTYPVGGFRSTGSVLGPLLWNFTLMTPSKASRAFSYADDSPFPLLKPEGNCEREDAPPPVNLVLRARGKTVAGQVFCRKPGHGFISSREDPRLPRELKFGEYPCPQGPINPGGGGYSRVPLSHLAVARRAPLRVTPWRVRHPARATAPAA</sequence>
<gene>
    <name evidence="1" type="ORF">GWK47_021720</name>
</gene>
<comment type="caution">
    <text evidence="1">The sequence shown here is derived from an EMBL/GenBank/DDBJ whole genome shotgun (WGS) entry which is preliminary data.</text>
</comment>
<organism evidence="1 2">
    <name type="scientific">Chionoecetes opilio</name>
    <name type="common">Atlantic snow crab</name>
    <name type="synonym">Cancer opilio</name>
    <dbReference type="NCBI Taxonomy" id="41210"/>
    <lineage>
        <taxon>Eukaryota</taxon>
        <taxon>Metazoa</taxon>
        <taxon>Ecdysozoa</taxon>
        <taxon>Arthropoda</taxon>
        <taxon>Crustacea</taxon>
        <taxon>Multicrustacea</taxon>
        <taxon>Malacostraca</taxon>
        <taxon>Eumalacostraca</taxon>
        <taxon>Eucarida</taxon>
        <taxon>Decapoda</taxon>
        <taxon>Pleocyemata</taxon>
        <taxon>Brachyura</taxon>
        <taxon>Eubrachyura</taxon>
        <taxon>Majoidea</taxon>
        <taxon>Majidae</taxon>
        <taxon>Chionoecetes</taxon>
    </lineage>
</organism>
<reference evidence="1" key="1">
    <citation type="submission" date="2020-07" db="EMBL/GenBank/DDBJ databases">
        <title>The High-quality genome of the commercially important snow crab, Chionoecetes opilio.</title>
        <authorList>
            <person name="Jeong J.-H."/>
            <person name="Ryu S."/>
        </authorList>
    </citation>
    <scope>NUCLEOTIDE SEQUENCE</scope>
    <source>
        <strain evidence="1">MADBK_172401_WGS</strain>
        <tissue evidence="1">Digestive gland</tissue>
    </source>
</reference>
<protein>
    <submittedName>
        <fullName evidence="1">Uncharacterized protein</fullName>
    </submittedName>
</protein>
<evidence type="ECO:0000313" key="2">
    <source>
        <dbReference type="Proteomes" id="UP000770661"/>
    </source>
</evidence>
<dbReference type="AlphaFoldDB" id="A0A8J4XRA6"/>
<proteinExistence type="predicted"/>
<name>A0A8J4XRA6_CHIOP</name>
<dbReference type="EMBL" id="JACEEZ010023712">
    <property type="protein sequence ID" value="KAG0710951.1"/>
    <property type="molecule type" value="Genomic_DNA"/>
</dbReference>